<dbReference type="InterPro" id="IPR015010">
    <property type="entry name" value="TERF2IP_Myb"/>
</dbReference>
<evidence type="ECO:0000259" key="11">
    <source>
        <dbReference type="PROSITE" id="PS51011"/>
    </source>
</evidence>
<evidence type="ECO:0000256" key="8">
    <source>
        <dbReference type="RuleBase" id="RU367107"/>
    </source>
</evidence>
<evidence type="ECO:0000256" key="4">
    <source>
        <dbReference type="ARBA" id="ARBA00023015"/>
    </source>
</evidence>
<dbReference type="InterPro" id="IPR001606">
    <property type="entry name" value="ARID_dom"/>
</dbReference>
<dbReference type="STRING" id="490622.A0A395P006"/>
<dbReference type="PROSITE" id="PS51011">
    <property type="entry name" value="ARID"/>
    <property type="match status" value="1"/>
</dbReference>
<evidence type="ECO:0000256" key="6">
    <source>
        <dbReference type="ARBA" id="ARBA00023163"/>
    </source>
</evidence>
<feature type="compositionally biased region" description="Basic and acidic residues" evidence="10">
    <location>
        <begin position="234"/>
        <end position="255"/>
    </location>
</feature>
<dbReference type="PANTHER" id="PTHR16466">
    <property type="entry name" value="TELOMERE REPEAT-BINDING FACTOR 2-INTERACTING PROTEIN 1"/>
    <property type="match status" value="1"/>
</dbReference>
<dbReference type="AlphaFoldDB" id="A0A395P006"/>
<name>A0A395P006_TRIAR</name>
<keyword evidence="9" id="KW-0175">Coiled coil</keyword>
<dbReference type="InterPro" id="IPR001357">
    <property type="entry name" value="BRCT_dom"/>
</dbReference>
<dbReference type="InterPro" id="IPR009057">
    <property type="entry name" value="Homeodomain-like_sf"/>
</dbReference>
<dbReference type="GO" id="GO:0042162">
    <property type="term" value="F:telomeric DNA binding"/>
    <property type="evidence" value="ECO:0007669"/>
    <property type="project" value="TreeGrafter"/>
</dbReference>
<keyword evidence="3 8" id="KW-0779">Telomere</keyword>
<feature type="compositionally biased region" description="Acidic residues" evidence="10">
    <location>
        <begin position="733"/>
        <end position="743"/>
    </location>
</feature>
<evidence type="ECO:0000256" key="9">
    <source>
        <dbReference type="SAM" id="Coils"/>
    </source>
</evidence>
<dbReference type="Pfam" id="PF16589">
    <property type="entry name" value="BRCT_2"/>
    <property type="match status" value="1"/>
</dbReference>
<accession>A0A395P006</accession>
<comment type="function">
    <text evidence="8">Involved in the regulation of telomere length, clustering and has a specific role in telomere position effect (TPE).</text>
</comment>
<evidence type="ECO:0000256" key="7">
    <source>
        <dbReference type="ARBA" id="ARBA00023242"/>
    </source>
</evidence>
<dbReference type="Pfam" id="PF11626">
    <property type="entry name" value="Rap1_C"/>
    <property type="match status" value="1"/>
</dbReference>
<organism evidence="12 13">
    <name type="scientific">Trichoderma arundinaceum</name>
    <dbReference type="NCBI Taxonomy" id="490622"/>
    <lineage>
        <taxon>Eukaryota</taxon>
        <taxon>Fungi</taxon>
        <taxon>Dikarya</taxon>
        <taxon>Ascomycota</taxon>
        <taxon>Pezizomycotina</taxon>
        <taxon>Sordariomycetes</taxon>
        <taxon>Hypocreomycetidae</taxon>
        <taxon>Hypocreales</taxon>
        <taxon>Hypocreaceae</taxon>
        <taxon>Trichoderma</taxon>
    </lineage>
</organism>
<feature type="compositionally biased region" description="Low complexity" evidence="10">
    <location>
        <begin position="719"/>
        <end position="729"/>
    </location>
</feature>
<feature type="compositionally biased region" description="Low complexity" evidence="10">
    <location>
        <begin position="451"/>
        <end position="461"/>
    </location>
</feature>
<dbReference type="InterPro" id="IPR038104">
    <property type="entry name" value="Rap1_C_sf"/>
</dbReference>
<comment type="caution">
    <text evidence="12">The sequence shown here is derived from an EMBL/GenBank/DDBJ whole genome shotgun (WGS) entry which is preliminary data.</text>
</comment>
<feature type="compositionally biased region" description="Basic and acidic residues" evidence="10">
    <location>
        <begin position="293"/>
        <end position="304"/>
    </location>
</feature>
<keyword evidence="7 8" id="KW-0539">Nucleus</keyword>
<feature type="compositionally biased region" description="Basic and acidic residues" evidence="10">
    <location>
        <begin position="536"/>
        <end position="560"/>
    </location>
</feature>
<dbReference type="GO" id="GO:0031848">
    <property type="term" value="P:protection from non-homologous end joining at telomere"/>
    <property type="evidence" value="ECO:0007669"/>
    <property type="project" value="TreeGrafter"/>
</dbReference>
<feature type="region of interest" description="Disordered" evidence="10">
    <location>
        <begin position="451"/>
        <end position="670"/>
    </location>
</feature>
<proteinExistence type="inferred from homology"/>
<comment type="subunit">
    <text evidence="8">Homodimer.</text>
</comment>
<protein>
    <recommendedName>
        <fullName evidence="8">DNA-binding protein RAP1</fullName>
    </recommendedName>
</protein>
<keyword evidence="5" id="KW-0010">Activator</keyword>
<feature type="compositionally biased region" description="Polar residues" evidence="10">
    <location>
        <begin position="210"/>
        <end position="220"/>
    </location>
</feature>
<comment type="subcellular location">
    <subcellularLocation>
        <location evidence="8">Nucleus</location>
    </subcellularLocation>
    <subcellularLocation>
        <location evidence="8">Chromosome</location>
        <location evidence="8">Telomere</location>
    </subcellularLocation>
</comment>
<dbReference type="SMART" id="SM00501">
    <property type="entry name" value="BRIGHT"/>
    <property type="match status" value="1"/>
</dbReference>
<feature type="region of interest" description="Disordered" evidence="10">
    <location>
        <begin position="197"/>
        <end position="333"/>
    </location>
</feature>
<feature type="region of interest" description="Disordered" evidence="10">
    <location>
        <begin position="709"/>
        <end position="748"/>
    </location>
</feature>
<evidence type="ECO:0000313" key="12">
    <source>
        <dbReference type="EMBL" id="RFU81688.1"/>
    </source>
</evidence>
<reference evidence="12 13" key="1">
    <citation type="journal article" date="2018" name="PLoS Pathog.">
        <title>Evolution of structural diversity of trichothecenes, a family of toxins produced by plant pathogenic and entomopathogenic fungi.</title>
        <authorList>
            <person name="Proctor R.H."/>
            <person name="McCormick S.P."/>
            <person name="Kim H.S."/>
            <person name="Cardoza R.E."/>
            <person name="Stanley A.M."/>
            <person name="Lindo L."/>
            <person name="Kelly A."/>
            <person name="Brown D.W."/>
            <person name="Lee T."/>
            <person name="Vaughan M.M."/>
            <person name="Alexander N.J."/>
            <person name="Busman M."/>
            <person name="Gutierrez S."/>
        </authorList>
    </citation>
    <scope>NUCLEOTIDE SEQUENCE [LARGE SCALE GENOMIC DNA]</scope>
    <source>
        <strain evidence="12 13">IBT 40837</strain>
    </source>
</reference>
<dbReference type="OrthoDB" id="435460at2759"/>
<dbReference type="Gene3D" id="1.10.10.60">
    <property type="entry name" value="Homeodomain-like"/>
    <property type="match status" value="1"/>
</dbReference>
<dbReference type="Pfam" id="PF08914">
    <property type="entry name" value="Myb_Rap1"/>
    <property type="match status" value="1"/>
</dbReference>
<comment type="similarity">
    <text evidence="1 8">Belongs to the RAP1 family.</text>
</comment>
<dbReference type="SUPFAM" id="SSF46689">
    <property type="entry name" value="Homeodomain-like"/>
    <property type="match status" value="1"/>
</dbReference>
<evidence type="ECO:0000256" key="5">
    <source>
        <dbReference type="ARBA" id="ARBA00023159"/>
    </source>
</evidence>
<dbReference type="InterPro" id="IPR021661">
    <property type="entry name" value="Rap1_C"/>
</dbReference>
<keyword evidence="4" id="KW-0805">Transcription regulation</keyword>
<keyword evidence="6" id="KW-0804">Transcription</keyword>
<dbReference type="GO" id="GO:0010833">
    <property type="term" value="P:telomere maintenance via telomere lengthening"/>
    <property type="evidence" value="ECO:0007669"/>
    <property type="project" value="UniProtKB-UniRule"/>
</dbReference>
<dbReference type="CDD" id="cd11655">
    <property type="entry name" value="rap1_myb-like"/>
    <property type="match status" value="1"/>
</dbReference>
<feature type="compositionally biased region" description="Basic and acidic residues" evidence="10">
    <location>
        <begin position="709"/>
        <end position="718"/>
    </location>
</feature>
<keyword evidence="13" id="KW-1185">Reference proteome</keyword>
<evidence type="ECO:0000256" key="3">
    <source>
        <dbReference type="ARBA" id="ARBA00022895"/>
    </source>
</evidence>
<evidence type="ECO:0000256" key="1">
    <source>
        <dbReference type="ARBA" id="ARBA00010467"/>
    </source>
</evidence>
<dbReference type="Gene3D" id="1.10.150.60">
    <property type="entry name" value="ARID DNA-binding domain"/>
    <property type="match status" value="1"/>
</dbReference>
<evidence type="ECO:0000256" key="2">
    <source>
        <dbReference type="ARBA" id="ARBA00022454"/>
    </source>
</evidence>
<dbReference type="PANTHER" id="PTHR16466:SF6">
    <property type="entry name" value="TELOMERIC REPEAT-BINDING FACTOR 2-INTERACTING PROTEIN 1"/>
    <property type="match status" value="1"/>
</dbReference>
<dbReference type="Gene3D" id="1.10.10.2170">
    <property type="match status" value="1"/>
</dbReference>
<evidence type="ECO:0000313" key="13">
    <source>
        <dbReference type="Proteomes" id="UP000266272"/>
    </source>
</evidence>
<dbReference type="Proteomes" id="UP000266272">
    <property type="component" value="Unassembled WGS sequence"/>
</dbReference>
<feature type="domain" description="ARID" evidence="11">
    <location>
        <begin position="337"/>
        <end position="428"/>
    </location>
</feature>
<feature type="compositionally biased region" description="Polar residues" evidence="10">
    <location>
        <begin position="587"/>
        <end position="599"/>
    </location>
</feature>
<feature type="compositionally biased region" description="Acidic residues" evidence="10">
    <location>
        <begin position="561"/>
        <end position="584"/>
    </location>
</feature>
<feature type="compositionally biased region" description="Polar residues" evidence="10">
    <location>
        <begin position="462"/>
        <end position="477"/>
    </location>
</feature>
<dbReference type="EMBL" id="PXOA01000031">
    <property type="protein sequence ID" value="RFU81688.1"/>
    <property type="molecule type" value="Genomic_DNA"/>
</dbReference>
<gene>
    <name evidence="12" type="ORF">TARUN_519</name>
</gene>
<dbReference type="InterPro" id="IPR039595">
    <property type="entry name" value="TE2IP/Rap1"/>
</dbReference>
<dbReference type="SUPFAM" id="SSF46774">
    <property type="entry name" value="ARID-like"/>
    <property type="match status" value="1"/>
</dbReference>
<keyword evidence="2 8" id="KW-0158">Chromosome</keyword>
<dbReference type="GO" id="GO:0070187">
    <property type="term" value="C:shelterin complex"/>
    <property type="evidence" value="ECO:0007669"/>
    <property type="project" value="TreeGrafter"/>
</dbReference>
<evidence type="ECO:0000256" key="10">
    <source>
        <dbReference type="SAM" id="MobiDB-lite"/>
    </source>
</evidence>
<sequence>MASHITYNGVSGDGGGNIFKDMKFWVSRRVPQRDSIVEKIQNNSGAVVLLEKDADMLIADHARKDAPPGSYSWKFITESVTAGIIQVEDRYLIGPPPSQARSIRTGPHAKKSRTPFTELDDAIVSKRVLERGIDTAGNKMYMELEDEYPHHPWQSWRNRWVKVLSLRSNEEIDRLARMANLDVDNAPITAKHIIRKHQREDWPGQPQPPQTSVAAGTSDQHSQRQHAPSPRVSTNEEARRQEVAVPENMDRKSTADEVASEPSGDATEEDTTIYHDVATGDEPATTEEADPGVEERRKVQKEEPNEVAGLSQVSQKESERGDDAEDDITVDGGLSSFTERDQFLSDLQDYCEANDKGLDVLCVIGDNEVDLWELFQAVSAQSLPPEELDWKQVAEDVGLGWVQNKEVIAALLESSYKRYLAEFVEAMMSFEEHEADTDEDLEEGDETILEGGETATEPTTPRASQRSGIASSISNESGKARSRKRLPDTRPLTPAKLGKRRRTVHAEIPVTPENKGRATRRLSAPASAPGNLQHARSREQTETEDPRQKTPWRDRQRESPEESAEEPAEEPAEELVEELAEEPADMTPSQQLRSETESVASPEAIEPGTPTLYYSPTAASRYHWNDRHLDTIQEEESPASTPTRPRSKKRALPASFQRSGAAQLLERRERRRLQEEDRRRLLQRRQQERQQQWLEQQRQEERLREEQQRQEEQRERQQDQGTDQQQRQRWWQEEADSEIDEEVSERNQQEFQSWTAHYREEGYSEEMILEAMRRTTMTPGILMEVVLQSLQNGEGIPAYDEGIWTDRDDAHLRYIARIGNLELTLEDSANLRRRKEKAQKMLDRLLYKHTEPRVKLRRKFLRALAMAERANEMGQGEGQR</sequence>
<dbReference type="Pfam" id="PF01388">
    <property type="entry name" value="ARID"/>
    <property type="match status" value="1"/>
</dbReference>
<dbReference type="InterPro" id="IPR036431">
    <property type="entry name" value="ARID_dom_sf"/>
</dbReference>
<feature type="coiled-coil region" evidence="9">
    <location>
        <begin position="821"/>
        <end position="848"/>
    </location>
</feature>
<dbReference type="SMART" id="SM01014">
    <property type="entry name" value="ARID"/>
    <property type="match status" value="1"/>
</dbReference>